<organism evidence="4 5">
    <name type="scientific">Kockovaella imperatae</name>
    <dbReference type="NCBI Taxonomy" id="4999"/>
    <lineage>
        <taxon>Eukaryota</taxon>
        <taxon>Fungi</taxon>
        <taxon>Dikarya</taxon>
        <taxon>Basidiomycota</taxon>
        <taxon>Agaricomycotina</taxon>
        <taxon>Tremellomycetes</taxon>
        <taxon>Tremellales</taxon>
        <taxon>Cuniculitremaceae</taxon>
        <taxon>Kockovaella</taxon>
    </lineage>
</organism>
<dbReference type="InterPro" id="IPR013154">
    <property type="entry name" value="ADH-like_N"/>
</dbReference>
<dbReference type="InterPro" id="IPR047618">
    <property type="entry name" value="QOR-like"/>
</dbReference>
<dbReference type="SMART" id="SM00829">
    <property type="entry name" value="PKS_ER"/>
    <property type="match status" value="1"/>
</dbReference>
<dbReference type="Pfam" id="PF00107">
    <property type="entry name" value="ADH_zinc_N"/>
    <property type="match status" value="1"/>
</dbReference>
<dbReference type="InterPro" id="IPR036291">
    <property type="entry name" value="NAD(P)-bd_dom_sf"/>
</dbReference>
<dbReference type="Gene3D" id="3.40.50.720">
    <property type="entry name" value="NAD(P)-binding Rossmann-like Domain"/>
    <property type="match status" value="1"/>
</dbReference>
<dbReference type="GO" id="GO:0003960">
    <property type="term" value="F:quinone reductase (NADPH) activity"/>
    <property type="evidence" value="ECO:0007669"/>
    <property type="project" value="InterPro"/>
</dbReference>
<name>A0A1Y1UQ21_9TREE</name>
<dbReference type="PANTHER" id="PTHR48106">
    <property type="entry name" value="QUINONE OXIDOREDUCTASE PIG3-RELATED"/>
    <property type="match status" value="1"/>
</dbReference>
<dbReference type="SUPFAM" id="SSF51735">
    <property type="entry name" value="NAD(P)-binding Rossmann-fold domains"/>
    <property type="match status" value="1"/>
</dbReference>
<dbReference type="AlphaFoldDB" id="A0A1Y1UQ21"/>
<dbReference type="PANTHER" id="PTHR48106:SF13">
    <property type="entry name" value="QUINONE OXIDOREDUCTASE-RELATED"/>
    <property type="match status" value="1"/>
</dbReference>
<dbReference type="GO" id="GO:0070402">
    <property type="term" value="F:NADPH binding"/>
    <property type="evidence" value="ECO:0007669"/>
    <property type="project" value="TreeGrafter"/>
</dbReference>
<dbReference type="InterPro" id="IPR013149">
    <property type="entry name" value="ADH-like_C"/>
</dbReference>
<dbReference type="Proteomes" id="UP000193218">
    <property type="component" value="Unassembled WGS sequence"/>
</dbReference>
<dbReference type="CDD" id="cd05286">
    <property type="entry name" value="QOR2"/>
    <property type="match status" value="1"/>
</dbReference>
<evidence type="ECO:0000313" key="4">
    <source>
        <dbReference type="EMBL" id="ORX39667.1"/>
    </source>
</evidence>
<dbReference type="GeneID" id="33559190"/>
<dbReference type="RefSeq" id="XP_021873452.1">
    <property type="nucleotide sequence ID" value="XM_022017381.1"/>
</dbReference>
<gene>
    <name evidence="4" type="ORF">BD324DRAFT_640883</name>
</gene>
<dbReference type="GO" id="GO:0035925">
    <property type="term" value="F:mRNA 3'-UTR AU-rich region binding"/>
    <property type="evidence" value="ECO:0007669"/>
    <property type="project" value="TreeGrafter"/>
</dbReference>
<dbReference type="Pfam" id="PF08240">
    <property type="entry name" value="ADH_N"/>
    <property type="match status" value="1"/>
</dbReference>
<dbReference type="InParanoid" id="A0A1Y1UQ21"/>
<dbReference type="OrthoDB" id="48317at2759"/>
<dbReference type="InterPro" id="IPR020843">
    <property type="entry name" value="ER"/>
</dbReference>
<comment type="caution">
    <text evidence="4">The sequence shown here is derived from an EMBL/GenBank/DDBJ whole genome shotgun (WGS) entry which is preliminary data.</text>
</comment>
<dbReference type="InterPro" id="IPR011032">
    <property type="entry name" value="GroES-like_sf"/>
</dbReference>
<reference evidence="4 5" key="1">
    <citation type="submission" date="2017-03" db="EMBL/GenBank/DDBJ databases">
        <title>Widespread Adenine N6-methylation of Active Genes in Fungi.</title>
        <authorList>
            <consortium name="DOE Joint Genome Institute"/>
            <person name="Mondo S.J."/>
            <person name="Dannebaum R.O."/>
            <person name="Kuo R.C."/>
            <person name="Louie K.B."/>
            <person name="Bewick A.J."/>
            <person name="Labutti K."/>
            <person name="Haridas S."/>
            <person name="Kuo A."/>
            <person name="Salamov A."/>
            <person name="Ahrendt S.R."/>
            <person name="Lau R."/>
            <person name="Bowen B.P."/>
            <person name="Lipzen A."/>
            <person name="Sullivan W."/>
            <person name="Andreopoulos W.B."/>
            <person name="Clum A."/>
            <person name="Lindquist E."/>
            <person name="Daum C."/>
            <person name="Northen T.R."/>
            <person name="Ramamoorthy G."/>
            <person name="Schmitz R.J."/>
            <person name="Gryganskyi A."/>
            <person name="Culley D."/>
            <person name="Magnuson J."/>
            <person name="James T.Y."/>
            <person name="O'Malley M.A."/>
            <person name="Stajich J.E."/>
            <person name="Spatafora J.W."/>
            <person name="Visel A."/>
            <person name="Grigoriev I.V."/>
        </authorList>
    </citation>
    <scope>NUCLEOTIDE SEQUENCE [LARGE SCALE GENOMIC DNA]</scope>
    <source>
        <strain evidence="4 5">NRRL Y-17943</strain>
    </source>
</reference>
<dbReference type="FunCoup" id="A0A1Y1UQ21">
    <property type="interactions" value="328"/>
</dbReference>
<accession>A0A1Y1UQ21</accession>
<keyword evidence="2" id="KW-0560">Oxidoreductase</keyword>
<dbReference type="GO" id="GO:0005829">
    <property type="term" value="C:cytosol"/>
    <property type="evidence" value="ECO:0007669"/>
    <property type="project" value="TreeGrafter"/>
</dbReference>
<dbReference type="STRING" id="4999.A0A1Y1UQ21"/>
<keyword evidence="5" id="KW-1185">Reference proteome</keyword>
<dbReference type="SUPFAM" id="SSF50129">
    <property type="entry name" value="GroES-like"/>
    <property type="match status" value="1"/>
</dbReference>
<sequence length="345" mass="37345">MTGQIPKTMKAIQVDHTGGPEVNKLVEIPVPEPKDNEVLIKVHYTGVNFIDTYFRTGLYPKPTPYIVGQDAIGTLVTLPTSYTQPDHYPSNLPPLKVGTRVLTLQGPSFAEYMTVPLSKVVALPENVDPKDGVALATTSFTSWGLVTESYKVKKGDWVFIRAASGGVGTVLCQMCAHIGANIIAQTSTEEKAKLAKENGAQNVLLSTLSSEETVKKTMELTNGLGCQVIYDGIGKDTFEENFLLVRRLGTIALFGNASGPPPSFSPLKLSPKALKITRPQMNAMLETPEEFNDFAGHIFELYSKGAVKAYIHKTYPLTAEAVAQAQVDITSRGTTGKLIIEVAPF</sequence>
<feature type="domain" description="Enoyl reductase (ER)" evidence="3">
    <location>
        <begin position="18"/>
        <end position="340"/>
    </location>
</feature>
<evidence type="ECO:0000259" key="3">
    <source>
        <dbReference type="SMART" id="SM00829"/>
    </source>
</evidence>
<evidence type="ECO:0000313" key="5">
    <source>
        <dbReference type="Proteomes" id="UP000193218"/>
    </source>
</evidence>
<evidence type="ECO:0000256" key="1">
    <source>
        <dbReference type="ARBA" id="ARBA00022857"/>
    </source>
</evidence>
<keyword evidence="1" id="KW-0521">NADP</keyword>
<evidence type="ECO:0000256" key="2">
    <source>
        <dbReference type="ARBA" id="ARBA00023002"/>
    </source>
</evidence>
<protein>
    <recommendedName>
        <fullName evidence="3">Enoyl reductase (ER) domain-containing protein</fullName>
    </recommendedName>
</protein>
<dbReference type="Gene3D" id="3.90.180.10">
    <property type="entry name" value="Medium-chain alcohol dehydrogenases, catalytic domain"/>
    <property type="match status" value="1"/>
</dbReference>
<dbReference type="EMBL" id="NBSH01000002">
    <property type="protein sequence ID" value="ORX39667.1"/>
    <property type="molecule type" value="Genomic_DNA"/>
</dbReference>
<proteinExistence type="predicted"/>